<organism evidence="1">
    <name type="scientific">marine sediment metagenome</name>
    <dbReference type="NCBI Taxonomy" id="412755"/>
    <lineage>
        <taxon>unclassified sequences</taxon>
        <taxon>metagenomes</taxon>
        <taxon>ecological metagenomes</taxon>
    </lineage>
</organism>
<name>A0A0F9FEA9_9ZZZZ</name>
<comment type="caution">
    <text evidence="1">The sequence shown here is derived from an EMBL/GenBank/DDBJ whole genome shotgun (WGS) entry which is preliminary data.</text>
</comment>
<dbReference type="AlphaFoldDB" id="A0A0F9FEA9"/>
<reference evidence="1" key="1">
    <citation type="journal article" date="2015" name="Nature">
        <title>Complex archaea that bridge the gap between prokaryotes and eukaryotes.</title>
        <authorList>
            <person name="Spang A."/>
            <person name="Saw J.H."/>
            <person name="Jorgensen S.L."/>
            <person name="Zaremba-Niedzwiedzka K."/>
            <person name="Martijn J."/>
            <person name="Lind A.E."/>
            <person name="van Eijk R."/>
            <person name="Schleper C."/>
            <person name="Guy L."/>
            <person name="Ettema T.J."/>
        </authorList>
    </citation>
    <scope>NUCLEOTIDE SEQUENCE</scope>
</reference>
<accession>A0A0F9FEA9</accession>
<evidence type="ECO:0000313" key="1">
    <source>
        <dbReference type="EMBL" id="KKL55625.1"/>
    </source>
</evidence>
<feature type="non-terminal residue" evidence="1">
    <location>
        <position position="1"/>
    </location>
</feature>
<gene>
    <name evidence="1" type="ORF">LCGC14_2253550</name>
</gene>
<protein>
    <submittedName>
        <fullName evidence="1">Uncharacterized protein</fullName>
    </submittedName>
</protein>
<proteinExistence type="predicted"/>
<sequence>DYAVDDTITILDGLTNAKGTDDDVFNIAENYAFDVPVSVQRVRVIYDNTYDSNGATIHTRTRITKVLST</sequence>
<dbReference type="EMBL" id="LAZR01030774">
    <property type="protein sequence ID" value="KKL55625.1"/>
    <property type="molecule type" value="Genomic_DNA"/>
</dbReference>